<dbReference type="Pfam" id="PF04120">
    <property type="entry name" value="Iron_permease"/>
    <property type="match status" value="1"/>
</dbReference>
<organism evidence="2 3">
    <name type="scientific">Pigmentiphaga daeguensis</name>
    <dbReference type="NCBI Taxonomy" id="414049"/>
    <lineage>
        <taxon>Bacteria</taxon>
        <taxon>Pseudomonadati</taxon>
        <taxon>Pseudomonadota</taxon>
        <taxon>Betaproteobacteria</taxon>
        <taxon>Burkholderiales</taxon>
        <taxon>Alcaligenaceae</taxon>
        <taxon>Pigmentiphaga</taxon>
    </lineage>
</organism>
<dbReference type="Proteomes" id="UP001501706">
    <property type="component" value="Unassembled WGS sequence"/>
</dbReference>
<evidence type="ECO:0000313" key="2">
    <source>
        <dbReference type="EMBL" id="GAA0489436.1"/>
    </source>
</evidence>
<evidence type="ECO:0000313" key="3">
    <source>
        <dbReference type="Proteomes" id="UP001501706"/>
    </source>
</evidence>
<comment type="caution">
    <text evidence="2">The sequence shown here is derived from an EMBL/GenBank/DDBJ whole genome shotgun (WGS) entry which is preliminary data.</text>
</comment>
<feature type="transmembrane region" description="Helical" evidence="1">
    <location>
        <begin position="55"/>
        <end position="74"/>
    </location>
</feature>
<dbReference type="InterPro" id="IPR007251">
    <property type="entry name" value="Iron_permease_Fet4"/>
</dbReference>
<feature type="transmembrane region" description="Helical" evidence="1">
    <location>
        <begin position="31"/>
        <end position="49"/>
    </location>
</feature>
<protein>
    <recommendedName>
        <fullName evidence="4">Low affinity Fe/Cu permease</fullName>
    </recommendedName>
</protein>
<dbReference type="RefSeq" id="WP_087836960.1">
    <property type="nucleotide sequence ID" value="NZ_BAAAEN010000001.1"/>
</dbReference>
<reference evidence="3" key="1">
    <citation type="journal article" date="2019" name="Int. J. Syst. Evol. Microbiol.">
        <title>The Global Catalogue of Microorganisms (GCM) 10K type strain sequencing project: providing services to taxonomists for standard genome sequencing and annotation.</title>
        <authorList>
            <consortium name="The Broad Institute Genomics Platform"/>
            <consortium name="The Broad Institute Genome Sequencing Center for Infectious Disease"/>
            <person name="Wu L."/>
            <person name="Ma J."/>
        </authorList>
    </citation>
    <scope>NUCLEOTIDE SEQUENCE [LARGE SCALE GENOMIC DNA]</scope>
    <source>
        <strain evidence="3">JCM 14330</strain>
    </source>
</reference>
<accession>A0ABP3KYF1</accession>
<dbReference type="EMBL" id="BAAAEN010000001">
    <property type="protein sequence ID" value="GAA0489436.1"/>
    <property type="molecule type" value="Genomic_DNA"/>
</dbReference>
<keyword evidence="3" id="KW-1185">Reference proteome</keyword>
<gene>
    <name evidence="2" type="ORF">GCM10009097_01060</name>
</gene>
<evidence type="ECO:0008006" key="4">
    <source>
        <dbReference type="Google" id="ProtNLM"/>
    </source>
</evidence>
<keyword evidence="1" id="KW-0472">Membrane</keyword>
<sequence>MNQASTRRNGRGRLFDRFATAVTRSTGSPPAFSVACAAILLWAVLGPIFHFSETWQLVVNTGTTIVTFLMVFVIQRSQNKDSEALHLKLDELLGALEGANSKLVAIETMDEEHLRRLSERYHAMAERAARGRTGPASGPENANHR</sequence>
<keyword evidence="1" id="KW-0812">Transmembrane</keyword>
<proteinExistence type="predicted"/>
<keyword evidence="1" id="KW-1133">Transmembrane helix</keyword>
<evidence type="ECO:0000256" key="1">
    <source>
        <dbReference type="SAM" id="Phobius"/>
    </source>
</evidence>
<name>A0ABP3KYF1_9BURK</name>